<feature type="signal peptide" evidence="1">
    <location>
        <begin position="1"/>
        <end position="17"/>
    </location>
</feature>
<feature type="chain" id="PRO_5001494737" description="SXP/RAL-2 family protein Ani s 5-like cation-binding domain-containing protein" evidence="1">
    <location>
        <begin position="18"/>
        <end position="202"/>
    </location>
</feature>
<evidence type="ECO:0000313" key="2">
    <source>
        <dbReference type="EMBL" id="EYC40900.1"/>
    </source>
</evidence>
<reference evidence="3" key="1">
    <citation type="journal article" date="2015" name="Nat. Genet.">
        <title>The genome and transcriptome of the zoonotic hookworm Ancylostoma ceylanicum identify infection-specific gene families.</title>
        <authorList>
            <person name="Schwarz E.M."/>
            <person name="Hu Y."/>
            <person name="Antoshechkin I."/>
            <person name="Miller M.M."/>
            <person name="Sternberg P.W."/>
            <person name="Aroian R.V."/>
        </authorList>
    </citation>
    <scope>NUCLEOTIDE SEQUENCE</scope>
    <source>
        <strain evidence="3">HY135</strain>
    </source>
</reference>
<keyword evidence="1" id="KW-0732">Signal</keyword>
<gene>
    <name evidence="2" type="primary">Acey_s0590.g382</name>
    <name evidence="2" type="ORF">Y032_0590g382</name>
</gene>
<evidence type="ECO:0000256" key="1">
    <source>
        <dbReference type="SAM" id="SignalP"/>
    </source>
</evidence>
<protein>
    <recommendedName>
        <fullName evidence="4">SXP/RAL-2 family protein Ani s 5-like cation-binding domain-containing protein</fullName>
    </recommendedName>
</protein>
<comment type="caution">
    <text evidence="2">The sequence shown here is derived from an EMBL/GenBank/DDBJ whole genome shotgun (WGS) entry which is preliminary data.</text>
</comment>
<dbReference type="EMBL" id="JARK01000190">
    <property type="protein sequence ID" value="EYC40900.1"/>
    <property type="molecule type" value="Genomic_DNA"/>
</dbReference>
<name>A0A016WML3_9BILA</name>
<evidence type="ECO:0000313" key="3">
    <source>
        <dbReference type="Proteomes" id="UP000024635"/>
    </source>
</evidence>
<dbReference type="AlphaFoldDB" id="A0A016WML3"/>
<sequence length="202" mass="22913">MLEKILFSLLILLAVSAQRSKIPCGLPPFVSKLPAKQAQQLREVWANFTNGSDCTAEQKRTFEIVGSLTEAERDAVFESREEPSSVLVDDAFDTTPAFIKSLSQELHKGFDDIWMDTEISDTDKHKKLRNYAKEHFNDEQKAGFEEWITGIVNAKKALEERISKLSPGAKEMLDKIVRVRQEERKLLGSLTPELSKELYGLI</sequence>
<dbReference type="Proteomes" id="UP000024635">
    <property type="component" value="Unassembled WGS sequence"/>
</dbReference>
<dbReference type="OrthoDB" id="5856170at2759"/>
<evidence type="ECO:0008006" key="4">
    <source>
        <dbReference type="Google" id="ProtNLM"/>
    </source>
</evidence>
<keyword evidence="3" id="KW-1185">Reference proteome</keyword>
<proteinExistence type="predicted"/>
<accession>A0A016WML3</accession>
<organism evidence="2 3">
    <name type="scientific">Ancylostoma ceylanicum</name>
    <dbReference type="NCBI Taxonomy" id="53326"/>
    <lineage>
        <taxon>Eukaryota</taxon>
        <taxon>Metazoa</taxon>
        <taxon>Ecdysozoa</taxon>
        <taxon>Nematoda</taxon>
        <taxon>Chromadorea</taxon>
        <taxon>Rhabditida</taxon>
        <taxon>Rhabditina</taxon>
        <taxon>Rhabditomorpha</taxon>
        <taxon>Strongyloidea</taxon>
        <taxon>Ancylostomatidae</taxon>
        <taxon>Ancylostomatinae</taxon>
        <taxon>Ancylostoma</taxon>
    </lineage>
</organism>